<evidence type="ECO:0000313" key="4">
    <source>
        <dbReference type="WBParaSite" id="Bm17095.1"/>
    </source>
</evidence>
<dbReference type="GeneID" id="66058590"/>
<keyword evidence="1" id="KW-0812">Transmembrane</keyword>
<evidence type="ECO:0000313" key="3">
    <source>
        <dbReference type="Proteomes" id="UP000006672"/>
    </source>
</evidence>
<reference evidence="3" key="1">
    <citation type="journal article" date="2007" name="Science">
        <title>Draft genome of the filarial nematode parasite Brugia malayi.</title>
        <authorList>
            <person name="Ghedin E."/>
            <person name="Wang S."/>
            <person name="Spiro D."/>
            <person name="Caler E."/>
            <person name="Zhao Q."/>
            <person name="Crabtree J."/>
            <person name="Allen J.E."/>
            <person name="Delcher A.L."/>
            <person name="Guiliano D.B."/>
            <person name="Miranda-Saavedra D."/>
            <person name="Angiuoli S.V."/>
            <person name="Creasy T."/>
            <person name="Amedeo P."/>
            <person name="Haas B."/>
            <person name="El-Sayed N.M."/>
            <person name="Wortman J.R."/>
            <person name="Feldblyum T."/>
            <person name="Tallon L."/>
            <person name="Schatz M."/>
            <person name="Shumway M."/>
            <person name="Koo H."/>
            <person name="Salzberg S.L."/>
            <person name="Schobel S."/>
            <person name="Pertea M."/>
            <person name="Pop M."/>
            <person name="White O."/>
            <person name="Barton G.J."/>
            <person name="Carlow C.K."/>
            <person name="Crawford M.J."/>
            <person name="Daub J."/>
            <person name="Dimmic M.W."/>
            <person name="Estes C.F."/>
            <person name="Foster J.M."/>
            <person name="Ganatra M."/>
            <person name="Gregory W.F."/>
            <person name="Johnson N.M."/>
            <person name="Jin J."/>
            <person name="Komuniecki R."/>
            <person name="Korf I."/>
            <person name="Kumar S."/>
            <person name="Laney S."/>
            <person name="Li B.W."/>
            <person name="Li W."/>
            <person name="Lindblom T.H."/>
            <person name="Lustigman S."/>
            <person name="Ma D."/>
            <person name="Maina C.V."/>
            <person name="Martin D.M."/>
            <person name="McCarter J.P."/>
            <person name="McReynolds L."/>
            <person name="Mitreva M."/>
            <person name="Nutman T.B."/>
            <person name="Parkinson J."/>
            <person name="Peregrin-Alvarez J.M."/>
            <person name="Poole C."/>
            <person name="Ren Q."/>
            <person name="Saunders L."/>
            <person name="Sluder A.E."/>
            <person name="Smith K."/>
            <person name="Stanke M."/>
            <person name="Unnasch T.R."/>
            <person name="Ware J."/>
            <person name="Wei A.D."/>
            <person name="Weil G."/>
            <person name="Williams D.J."/>
            <person name="Zhang Y."/>
            <person name="Williams S.A."/>
            <person name="Fraser-Liggett C."/>
            <person name="Slatko B."/>
            <person name="Blaxter M.L."/>
            <person name="Scott A.L."/>
        </authorList>
    </citation>
    <scope>NUCLEOTIDE SEQUENCE</scope>
    <source>
        <strain evidence="3">FR3</strain>
    </source>
</reference>
<dbReference type="OrthoDB" id="8173727at2759"/>
<dbReference type="EMBL" id="CAAKNF010000001">
    <property type="protein sequence ID" value="VIO99775.1"/>
    <property type="molecule type" value="Genomic_DNA"/>
</dbReference>
<sequence length="103" mass="11656">MRCFDLPCQIFFIDEYDNDARSTHRCCGGTVHIKMATLYVAASALILCAFNTASVYFGVYSVNFTLDITLTIINAITATMIFYALYYEKATFLIPFIVTSIKY</sequence>
<evidence type="ECO:0000256" key="1">
    <source>
        <dbReference type="SAM" id="Phobius"/>
    </source>
</evidence>
<gene>
    <name evidence="2 4" type="primary">Bm17095</name>
    <name evidence="2" type="ORF">BM_BM17095</name>
</gene>
<reference evidence="2" key="2">
    <citation type="submission" date="2019-04" db="EMBL/GenBank/DDBJ databases">
        <authorList>
            <person name="Howe K."/>
            <person name="Paulini M."/>
            <person name="Williams G."/>
        </authorList>
    </citation>
    <scope>NUCLEOTIDE SEQUENCE [LARGE SCALE GENOMIC DNA]</scope>
    <source>
        <strain evidence="2">FR3</strain>
    </source>
</reference>
<accession>A0A5S6PCE7</accession>
<evidence type="ECO:0000313" key="2">
    <source>
        <dbReference type="EMBL" id="VIO99775.1"/>
    </source>
</evidence>
<feature type="transmembrane region" description="Helical" evidence="1">
    <location>
        <begin position="38"/>
        <end position="62"/>
    </location>
</feature>
<feature type="transmembrane region" description="Helical" evidence="1">
    <location>
        <begin position="68"/>
        <end position="86"/>
    </location>
</feature>
<keyword evidence="3" id="KW-1185">Reference proteome</keyword>
<dbReference type="WBParaSite" id="Bm17095.1">
    <property type="protein sequence ID" value="Bm17095.1"/>
    <property type="gene ID" value="WBGene00268239"/>
</dbReference>
<name>A0A4E9FVC8_BRUMA</name>
<dbReference type="AlphaFoldDB" id="A0A4E9FVC8"/>
<dbReference type="Proteomes" id="UP000006672">
    <property type="component" value="Unassembled WGS sequence"/>
</dbReference>
<reference evidence="4" key="3">
    <citation type="submission" date="2019-12" db="UniProtKB">
        <authorList>
            <consortium name="WormBaseParasite"/>
        </authorList>
    </citation>
    <scope>IDENTIFICATION</scope>
</reference>
<proteinExistence type="predicted"/>
<keyword evidence="1" id="KW-1133">Transmembrane helix</keyword>
<dbReference type="RefSeq" id="XP_042938653.1">
    <property type="nucleotide sequence ID" value="XM_043082719.1"/>
</dbReference>
<organism evidence="2">
    <name type="scientific">Brugia malayi</name>
    <name type="common">Filarial nematode worm</name>
    <dbReference type="NCBI Taxonomy" id="6279"/>
    <lineage>
        <taxon>Eukaryota</taxon>
        <taxon>Metazoa</taxon>
        <taxon>Ecdysozoa</taxon>
        <taxon>Nematoda</taxon>
        <taxon>Chromadorea</taxon>
        <taxon>Rhabditida</taxon>
        <taxon>Spirurina</taxon>
        <taxon>Spiruromorpha</taxon>
        <taxon>Filarioidea</taxon>
        <taxon>Onchocercidae</taxon>
        <taxon>Brugia</taxon>
    </lineage>
</organism>
<keyword evidence="1" id="KW-0472">Membrane</keyword>
<accession>A0A4E9FVC8</accession>
<protein>
    <submittedName>
        <fullName evidence="2 4">Uncharacterized protein</fullName>
    </submittedName>
</protein>
<dbReference type="KEGG" id="bmy:BM_BM17095"/>
<dbReference type="CTD" id="66058590"/>